<dbReference type="SUPFAM" id="SSF51445">
    <property type="entry name" value="(Trans)glycosidases"/>
    <property type="match status" value="1"/>
</dbReference>
<feature type="chain" id="PRO_5046081275" evidence="4">
    <location>
        <begin position="30"/>
        <end position="1076"/>
    </location>
</feature>
<dbReference type="InterPro" id="IPR017853">
    <property type="entry name" value="GH"/>
</dbReference>
<dbReference type="SUPFAM" id="SSF51011">
    <property type="entry name" value="Glycosyl hydrolase domain"/>
    <property type="match status" value="1"/>
</dbReference>
<dbReference type="Gene3D" id="3.20.20.80">
    <property type="entry name" value="Glycosidases"/>
    <property type="match status" value="1"/>
</dbReference>
<feature type="domain" description="CBM6" evidence="5">
    <location>
        <begin position="295"/>
        <end position="424"/>
    </location>
</feature>
<proteinExistence type="inferred from homology"/>
<dbReference type="InterPro" id="IPR008979">
    <property type="entry name" value="Galactose-bd-like_sf"/>
</dbReference>
<dbReference type="RefSeq" id="WP_341424053.1">
    <property type="nucleotide sequence ID" value="NZ_JBBUTG010000001.1"/>
</dbReference>
<dbReference type="Pfam" id="PF21365">
    <property type="entry name" value="Glyco_hydro_31_3rd"/>
    <property type="match status" value="1"/>
</dbReference>
<dbReference type="InterPro" id="IPR048395">
    <property type="entry name" value="Glyco_hydro_31_C"/>
</dbReference>
<evidence type="ECO:0000256" key="4">
    <source>
        <dbReference type="SAM" id="SignalP"/>
    </source>
</evidence>
<evidence type="ECO:0000313" key="7">
    <source>
        <dbReference type="Proteomes" id="UP001371218"/>
    </source>
</evidence>
<dbReference type="Gene3D" id="2.60.120.260">
    <property type="entry name" value="Galactose-binding domain-like"/>
    <property type="match status" value="2"/>
</dbReference>
<dbReference type="Pfam" id="PF17137">
    <property type="entry name" value="DUF5110"/>
    <property type="match status" value="1"/>
</dbReference>
<evidence type="ECO:0000256" key="1">
    <source>
        <dbReference type="ARBA" id="ARBA00007806"/>
    </source>
</evidence>
<dbReference type="InterPro" id="IPR013780">
    <property type="entry name" value="Glyco_hydro_b"/>
</dbReference>
<comment type="caution">
    <text evidence="6">The sequence shown here is derived from an EMBL/GenBank/DDBJ whole genome shotgun (WGS) entry which is preliminary data.</text>
</comment>
<dbReference type="InterPro" id="IPR051816">
    <property type="entry name" value="Glycosyl_Hydrolase_31"/>
</dbReference>
<keyword evidence="2" id="KW-0326">Glycosidase</keyword>
<feature type="region of interest" description="Disordered" evidence="3">
    <location>
        <begin position="714"/>
        <end position="734"/>
    </location>
</feature>
<accession>A0ABU9BJ00</accession>
<protein>
    <submittedName>
        <fullName evidence="6">TIM-barrel domain-containing protein</fullName>
    </submittedName>
</protein>
<evidence type="ECO:0000256" key="3">
    <source>
        <dbReference type="SAM" id="MobiDB-lite"/>
    </source>
</evidence>
<dbReference type="CDD" id="cd04083">
    <property type="entry name" value="CBM35_Lmo2446-like"/>
    <property type="match status" value="2"/>
</dbReference>
<dbReference type="InterPro" id="IPR005084">
    <property type="entry name" value="CBM6"/>
</dbReference>
<dbReference type="Proteomes" id="UP001371218">
    <property type="component" value="Unassembled WGS sequence"/>
</dbReference>
<dbReference type="SUPFAM" id="SSF49785">
    <property type="entry name" value="Galactose-binding domain-like"/>
    <property type="match status" value="2"/>
</dbReference>
<comment type="similarity">
    <text evidence="1 2">Belongs to the glycosyl hydrolase 31 family.</text>
</comment>
<name>A0ABU9BJ00_9BURK</name>
<dbReference type="InterPro" id="IPR033403">
    <property type="entry name" value="DUF5110"/>
</dbReference>
<dbReference type="EMBL" id="JBBUTG010000001">
    <property type="protein sequence ID" value="MEK8029719.1"/>
    <property type="molecule type" value="Genomic_DNA"/>
</dbReference>
<dbReference type="Gene3D" id="2.60.40.1180">
    <property type="entry name" value="Golgi alpha-mannosidase II"/>
    <property type="match status" value="2"/>
</dbReference>
<dbReference type="Pfam" id="PF01055">
    <property type="entry name" value="Glyco_hydro_31_2nd"/>
    <property type="match status" value="1"/>
</dbReference>
<keyword evidence="7" id="KW-1185">Reference proteome</keyword>
<dbReference type="PANTHER" id="PTHR43863">
    <property type="entry name" value="HYDROLASE, PUTATIVE (AFU_ORTHOLOGUE AFUA_1G03140)-RELATED"/>
    <property type="match status" value="1"/>
</dbReference>
<dbReference type="PANTHER" id="PTHR43863:SF2">
    <property type="entry name" value="MALTASE-GLUCOAMYLASE"/>
    <property type="match status" value="1"/>
</dbReference>
<feature type="domain" description="CBM6" evidence="5">
    <location>
        <begin position="145"/>
        <end position="274"/>
    </location>
</feature>
<evidence type="ECO:0000259" key="5">
    <source>
        <dbReference type="PROSITE" id="PS51175"/>
    </source>
</evidence>
<dbReference type="PROSITE" id="PS51175">
    <property type="entry name" value="CBM6"/>
    <property type="match status" value="2"/>
</dbReference>
<gene>
    <name evidence="6" type="ORF">AACH06_02705</name>
</gene>
<keyword evidence="2" id="KW-0378">Hydrolase</keyword>
<dbReference type="InterPro" id="IPR000322">
    <property type="entry name" value="Glyco_hydro_31_TIM"/>
</dbReference>
<organism evidence="6 7">
    <name type="scientific">Ideonella lacteola</name>
    <dbReference type="NCBI Taxonomy" id="2984193"/>
    <lineage>
        <taxon>Bacteria</taxon>
        <taxon>Pseudomonadati</taxon>
        <taxon>Pseudomonadota</taxon>
        <taxon>Betaproteobacteria</taxon>
        <taxon>Burkholderiales</taxon>
        <taxon>Sphaerotilaceae</taxon>
        <taxon>Ideonella</taxon>
    </lineage>
</organism>
<feature type="signal peptide" evidence="4">
    <location>
        <begin position="1"/>
        <end position="29"/>
    </location>
</feature>
<evidence type="ECO:0000256" key="2">
    <source>
        <dbReference type="RuleBase" id="RU361185"/>
    </source>
</evidence>
<evidence type="ECO:0000313" key="6">
    <source>
        <dbReference type="EMBL" id="MEK8029719.1"/>
    </source>
</evidence>
<reference evidence="6 7" key="1">
    <citation type="submission" date="2024-04" db="EMBL/GenBank/DDBJ databases">
        <title>Novel species of the genus Ideonella isolated from streams.</title>
        <authorList>
            <person name="Lu H."/>
        </authorList>
    </citation>
    <scope>NUCLEOTIDE SEQUENCE [LARGE SCALE GENOMIC DNA]</scope>
    <source>
        <strain evidence="6 7">DXS29W</strain>
    </source>
</reference>
<keyword evidence="4" id="KW-0732">Signal</keyword>
<dbReference type="Pfam" id="PF03422">
    <property type="entry name" value="CBM_6"/>
    <property type="match status" value="2"/>
</dbReference>
<sequence>MFVRSPAAKRTPMALAVATLALCSTQAFWGTAAHAAGSNPRDWAVVAGPARFEVLTPRLVRTEYAGDKQFVNAGTFNVVGRNKFDKPKFTSETVDGWLTITTSAMVLKYKVGSGAFNAQNLVVQLIGDQPVTAAPWQRIECGLGNLCEAEQTALTGDGVAADHTGYTGDGFAAGFTNVEDGLTVDVNVPSAGTYSFQARYANGLAGDNQHVQRSLTVAVAGGNAQTLALPITADWNTWAVASNQVQLSAGKNTLRLYHAAGDSGNVNIDSLAVVPLGGGYPDTSTRQALECAFGSVCEAENGKLAGSATPMKDHAGFAGRSFVAELNQGASITTRIINVPADGTYTLQVRYANSTGGDGLNQTRTVRVSANGVAANLNLPVTGNWDTWKTGQVDIALKAGTNDLLLSCPDAASCHVNADTIAVTPLGTPTLTPHVALGGYRRSVDGVDGVAPITPGLLYRDGWYLLDDTPSALYDTQTGKLTARRTTNQAYQDGYVFAYGSNYKKALGDLATLTGPSMLLPRWAYGVWYSEYYDRTAADYQNTIIPRFRSEGVPIDVLVTDTDFKAPNTWNGWEIDTRKFPDPKGYFNWLHSQGIFTTFNIHSSIVGSDPQFAQAQATAKGKLTKTSFCGWPSSQDPAGCYGFDWADPDQLAAYMGLHQTMEQQGVDFWWLDLCCDGAQTRRRDVTSDAWINQQYATDANKQISRGFAFSRAFGVSPGNNQPNEPTGPWADKRTTVHFTGDSTSSWRMLAAEVGYTPAESASTGLSAVSHDIGGFNNAGDQTTGAEPGSTRMSDDMYARWVQLGTFQPILRLHGNHSDRLPWQYGPAGKASSIKFLRLREQLVPTTYSLAWKATKTGVPVVRAMYLEYPTTEAAYTTAWSQYFYGPDLLVAPAVTAGNSTSTSVWFPSGRWTDYFSGATYSGGGSQSITTDLNAMPVFLKEGGMLVTRSDNAPNDVQNPMKALTVTVATGAKGKFTLYEDDGKNPDLKQSATTAMAYDEAGGDHTVTIKPASGSFTGQVQQRSWSVAFMNAAAPSAVLIDGVAAPNGSWAYDAGLRRLTVQVAQRSVQAKTTVSYR</sequence>